<keyword evidence="1" id="KW-0378">Hydrolase</keyword>
<name>A0A1H8H731_9PROT</name>
<evidence type="ECO:0000313" key="2">
    <source>
        <dbReference type="Proteomes" id="UP000183898"/>
    </source>
</evidence>
<dbReference type="GO" id="GO:0006508">
    <property type="term" value="P:proteolysis"/>
    <property type="evidence" value="ECO:0007669"/>
    <property type="project" value="UniProtKB-KW"/>
</dbReference>
<dbReference type="AlphaFoldDB" id="A0A1H8H731"/>
<evidence type="ECO:0000313" key="1">
    <source>
        <dbReference type="EMBL" id="SEN51810.1"/>
    </source>
</evidence>
<organism evidence="1 2">
    <name type="scientific">Nitrosospira multiformis</name>
    <dbReference type="NCBI Taxonomy" id="1231"/>
    <lineage>
        <taxon>Bacteria</taxon>
        <taxon>Pseudomonadati</taxon>
        <taxon>Pseudomonadota</taxon>
        <taxon>Betaproteobacteria</taxon>
        <taxon>Nitrosomonadales</taxon>
        <taxon>Nitrosomonadaceae</taxon>
        <taxon>Nitrosospira</taxon>
    </lineage>
</organism>
<dbReference type="RefSeq" id="WP_074745694.1">
    <property type="nucleotide sequence ID" value="NZ_FOCT01000005.1"/>
</dbReference>
<gene>
    <name evidence="1" type="ORF">SAMN05216404_10555</name>
</gene>
<dbReference type="Pfam" id="PF12385">
    <property type="entry name" value="Peptidase_C70"/>
    <property type="match status" value="1"/>
</dbReference>
<proteinExistence type="predicted"/>
<dbReference type="Proteomes" id="UP000183898">
    <property type="component" value="Unassembled WGS sequence"/>
</dbReference>
<dbReference type="EMBL" id="FOCT01000005">
    <property type="protein sequence ID" value="SEN51810.1"/>
    <property type="molecule type" value="Genomic_DNA"/>
</dbReference>
<protein>
    <submittedName>
        <fullName evidence="1">Papain-like cysteine protease AvrRpt2</fullName>
    </submittedName>
</protein>
<reference evidence="1 2" key="1">
    <citation type="submission" date="2016-10" db="EMBL/GenBank/DDBJ databases">
        <authorList>
            <person name="de Groot N.N."/>
        </authorList>
    </citation>
    <scope>NUCLEOTIDE SEQUENCE [LARGE SCALE GENOMIC DNA]</scope>
    <source>
        <strain evidence="1 2">Nl18</strain>
    </source>
</reference>
<dbReference type="InterPro" id="IPR022118">
    <property type="entry name" value="Peptidase_C70_AvrRpt2"/>
</dbReference>
<keyword evidence="1" id="KW-0645">Protease</keyword>
<sequence length="394" mass="44185">MNVSEYVRVTSLPYSSLSHELNIWGKLFSSKQLAFNMQMQTQSNWCWAATSTSVSHFYWWWSTWTQCRVANGELDHSDCCDTPVPSACNVPWYLDKALTRTHNFVSIMGGQASFQAVKSEIDAGRPVGARIGWNGGGGHFMVIYGYSRVLDQEYFDIDDPIYGKSHLAVSDFASNYQGSGTWTHTYFTKSSFKMPIKYLIPLEPILHRIWEARSLLQIKQGKIPATESAESRASRETEDEKRTSLGMAQRVYSLGLDSLLGSRQGAPEPVALRVYEIVGDTPQAFYDVTEEGESRVLQMSAAQRQLDLFSQGLAKVLEAVGEAEQEAELRVFRVPALNFEALWISYGDEGRDLLVPLHTVGRLVQNEPLPMRDALEALREAARPLANMDDTMGA</sequence>
<accession>A0A1H8H731</accession>
<dbReference type="Gene3D" id="3.90.70.10">
    <property type="entry name" value="Cysteine proteinases"/>
    <property type="match status" value="1"/>
</dbReference>
<dbReference type="GO" id="GO:0008233">
    <property type="term" value="F:peptidase activity"/>
    <property type="evidence" value="ECO:0007669"/>
    <property type="project" value="UniProtKB-KW"/>
</dbReference>